<dbReference type="Proteomes" id="UP000198769">
    <property type="component" value="Unassembled WGS sequence"/>
</dbReference>
<evidence type="ECO:0000313" key="2">
    <source>
        <dbReference type="EMBL" id="SFN73578.1"/>
    </source>
</evidence>
<keyword evidence="3" id="KW-1185">Reference proteome</keyword>
<evidence type="ECO:0008006" key="4">
    <source>
        <dbReference type="Google" id="ProtNLM"/>
    </source>
</evidence>
<accession>A0A1I5BFQ9</accession>
<keyword evidence="1" id="KW-0732">Signal</keyword>
<dbReference type="AlphaFoldDB" id="A0A1I5BFQ9"/>
<organism evidence="2 3">
    <name type="scientific">Chryseobacterium oleae</name>
    <dbReference type="NCBI Taxonomy" id="491207"/>
    <lineage>
        <taxon>Bacteria</taxon>
        <taxon>Pseudomonadati</taxon>
        <taxon>Bacteroidota</taxon>
        <taxon>Flavobacteriia</taxon>
        <taxon>Flavobacteriales</taxon>
        <taxon>Weeksellaceae</taxon>
        <taxon>Chryseobacterium group</taxon>
        <taxon>Chryseobacterium</taxon>
    </lineage>
</organism>
<dbReference type="OrthoDB" id="1265378at2"/>
<feature type="signal peptide" evidence="1">
    <location>
        <begin position="1"/>
        <end position="19"/>
    </location>
</feature>
<sequence length="230" mass="26437">MKKLFKIIFFLFISVFVKAQTFDLLPENTNPYEGGPVQFYKDLNDILIKNNFKPCNNKPSEMFLAAIEIVNGEAKVVNKKFNEDCVTELFLKAFQEVNKLKKWSDNSGKQKKFSILFYPIDYFANFKEGYTTEGLKKEAQFPGGIEAFKSKLSNNVKKQKIKNANGLKVNIRFKVNQEGILNNIYVESGDLDSLDKEKIVEAVEKIDKKWSPETFRGQPLISTYQLSLSL</sequence>
<reference evidence="3" key="1">
    <citation type="submission" date="2016-10" db="EMBL/GenBank/DDBJ databases">
        <authorList>
            <person name="Varghese N."/>
            <person name="Submissions S."/>
        </authorList>
    </citation>
    <scope>NUCLEOTIDE SEQUENCE [LARGE SCALE GENOMIC DNA]</scope>
    <source>
        <strain evidence="3">DSM 25575</strain>
    </source>
</reference>
<dbReference type="EMBL" id="FOVD01000007">
    <property type="protein sequence ID" value="SFN73578.1"/>
    <property type="molecule type" value="Genomic_DNA"/>
</dbReference>
<feature type="chain" id="PRO_5011710861" description="TonB protein C-terminal" evidence="1">
    <location>
        <begin position="20"/>
        <end position="230"/>
    </location>
</feature>
<evidence type="ECO:0000313" key="3">
    <source>
        <dbReference type="Proteomes" id="UP000198769"/>
    </source>
</evidence>
<protein>
    <recommendedName>
        <fullName evidence="4">TonB protein C-terminal</fullName>
    </recommendedName>
</protein>
<evidence type="ECO:0000256" key="1">
    <source>
        <dbReference type="SAM" id="SignalP"/>
    </source>
</evidence>
<gene>
    <name evidence="2" type="ORF">SAMN05421594_4039</name>
</gene>
<dbReference type="RefSeq" id="WP_139222077.1">
    <property type="nucleotide sequence ID" value="NZ_FOVD01000007.1"/>
</dbReference>
<proteinExistence type="predicted"/>
<name>A0A1I5BFQ9_CHROL</name>